<protein>
    <submittedName>
        <fullName evidence="1">Fatty acid synthase alpha subunit Lsd1</fullName>
        <ecNumber evidence="1">2.3.1.86</ecNumber>
    </submittedName>
</protein>
<keyword evidence="1" id="KW-0808">Transferase</keyword>
<gene>
    <name evidence="1" type="primary">fas2_11</name>
    <name evidence="1" type="ORF">DSO57_1030283</name>
</gene>
<dbReference type="EC" id="2.3.1.86" evidence="1"/>
<sequence length="3932" mass="433945">MSTTPRSRAQSFINAQQQYRPLNLKHGAIEVSVLTPVDIWGSAEQLREEFQAVPLPESLADDELTQIDLISLFLRFAVDRAEEEEVQSFYPVVRTIFFHLRESFLKKNDVHAATRHLPLANRNIVIYAYFYALSVLTQQEVISPDSCPAPTSALFTAASNKDASLFAVFGGQGNSEEYFDELVELFSTYRGIVSPFISQMSDVLCTHALSPDASALHSKGLNVLRWLESPETRPDINYLITAPVSLPTIGLIQLAHYYVTMKVLGMTPEQMRNHFVGATGHSQGIISAVAIASSSDEESFFKNSEKALGLLFWIGTRAQETYPQVTLNPAILKDSISNGEGNPSVMLAIFNLRLAEVEKHVKATNEHLPEERQISIDLVNGPRSIICVGHPQSLNGLNLALRKIKAPDGLDQSRVPHSKRKMKFSSRFLPITAPFHSKNLALAPEIIDVDVVKHGLQFQAHELAISVLATDDGRDLRNSTSLTGDLIRQICTRPINWEAATNASPVTHIIDFGPGGVSGIGSLTHRNKEGTGVQVILAGTLQGSKPNLSYKADLFDTVASAVKYSPNWAEVYKPKLVRLAKSGKVLVDTRMSRFIGKPPLMVAGMTPCTVPAKFVAAVINAGYHVEMAGGGHFSEPMFRAKVQEIMSKVQPGEGITVNILFLNAFQWGFQFPLVQAMRREGFPLEGLCCAAGVPSPDIANDVVAQIQAAGLKHIAFKPGSVSAIRQVVAIAAKNPTFPIILQWTGGRAGGHHSFEDFHQPILETYATIRQQSNIVLVAGSGFGSSEDTLPYITGDWSKDFDYPPMPFDGVLFGSRVMVAAENMADDTVKQAIVDAPGVDDKDWENTYTRETGGILTVKSELGEPIHKVATRGIKFWKEMDDLVFSLPRNKRQPILDAKKDYIIKRLNDDFQKPWFGRKADGSAADLQDMTYTEVVNRLVEVTYVKHQKRWIDITLRRFVGDFMCRLEERFITKQQPSLLQDYQQIHDPFTFIPSFLDAYPKASQQLLTTEDVQFFLSQCLRIDQKPVPFIPILDANFEYWMKKDSLWQSEDIHAIPDQDVGRAAILHGPMAARHSTKANVPVKEILDSIHDGQVANLLERFYGNNLASVPTVEYLGGQPSKYPQTVHRDVLLHSNAAHPETLAYETGSLLPETDEWLELISGPKKSWLRALLTSSAFVQGDRYVNNPLRQVFRPRQNQKAVLTWSRLTVVSSLKLYDVKENRLVLQANFQAPSSIQVTFYERKGADEVPLTFPFDYRPDQGYALIHEVMEGRNDRIKDFYYRLWFNSTEFDQLPNDPNHTFVARGEKIVRSDITRFCQAVGNQSEAYVDKKQDVLYAPVDFAIVVGWKSIIKAIFPKFIDGDLLKLVHLSNGFKMVEGASPLQSGHVVDTHARLAAVVNTASGKMVHVKATVKRDGNDVMEVDSQFLYRGVFTDFENTFRNSDETPMEVTLPTLKDIAVLQSKPWFVWEREDLTLLPGAVLTFRLSTTAKFKDADTFSELRTAGHVTMQVSTKELVHVASVNYVSGQSLGNPVIEYLKRTGTPIDQATMFDNGGYSVMPRGEGFSSLVQTPATNVSYARISQDLNPIHVNPYFADLAGLPGTITHGMWSSASARKFVETFAAENFPFRVTSYSVSFQAMVLPGDQLTTNLFHVGMQKGKKVIKVETVNQAGVKVLEGTAEVDQPSTAYVFTGQGSQEVGMGMALYDSSPVARAIWDKADAHYIKFYGFSILDIVRNNPKQRTVHFGGAKGKLILKNYMDMRYDIVLDDGSVKTLPLFPTINERSSSYTFKSPNGLLSSTQFTQPALTLMEKAAFEDMRMKGLVQCNCPFAGHSLGEYSALASLGEVIPLESIIDLVFYRGMTMQSAVQRDELGRSNFSMMAVNPSRVSRSLNEEYLKYVVDAIAHHSSGLLQIVNYNVENMQYVVAGELANLETLTNVLNYMKSASIDIATLMKTMTIEQVKDHLSSIIAGSLAQAQEKKARNGFLVLERGYATIPLSGIDVPFHSAFLMSGVVPFRSYILLKIATTDVDVSKLTGKYIPNLTAAPFDLSKAYFARVLSITNSPRIAKVLKNWDDNATFTPAQSQQLGYILLVELLAYQFASPVRWIETQDVLFKDFNVERLIEVGPSPTLANMADRTLQTKYAAYDDARNVQRTTLCCSKHEKEIYYIMDPEEAESAAVQPEVAAPVIAAVAAPVAAAVASPVARGPAQAIQDAPLSAANVLHIIIAQKLKKELSQVPMSKTIKDVVGGKSTLQNEILGDLQKEFGSNVPEKPEETPLDELGASIAPAFNGALGKHTSSLISKLIAAKLPGGFTQTNAREYLSSSFGLGSGRTDGVLLLALTKEPAARLANEADAKAWLDSVAQAYASNEGITLSAASAGAAGGSSGGAVIDSAEFNALSKKQNVLYRRQIQLLAQHIGDDQFASANVIEAQKLQGSALQAEVDAFHAEHGEFYVQGVKPIFDANKCRVYDSFWNWSRQDLLTLYYDFVFGRLTAVDRDVMAQCIHLMNRSDKHLVEFMQYIISKCPKDKNENYRTAKEFGTVLISNVQQTLDHPPVYKDVNFPTAPSTQITEKGDVIYKEVLRPNVRKLGDYVVEMETGSKLTEFSGRNLIRQNLGKLLKLVSYQPNLAKGYKEAIKSLHSDVAKALSMSTPSPADKAVKPTRPSRAPITKKSDVTQKERLPFLLLKSKHPIHGWEYDPKKTALYLQTLASMARSGQTFKAKNVLITGCGRNSIGAEILCGLLSGGAQVYVTTSRFNRAATEYYQGLYQRYGSKGSSLIVVPFNQGSKQDVENIVNFIYSRSEASGLGMDLDFIIPFGAIPENGREISDLDGLSEFAHRVMLTNLMRLLGAVKAKKVENGFHTRPAQVLIPLSPNHGLFGGDGLYSESKIGLENLLNRWYSESWGAYLSIVGTVIGWTRGTGLMNQNNIVSEDVEKLGVRTFSTQEMAFNILGLMHPTIASLAQDEPVWADLNGGFQYLPNFKDALSKLRQNITETSAIRRAITSDNALDFNTVNGPSAANAFQTRMATPRSNIQLDFPTLKSYDELSHIHHLRGTIDLEKVVVVTGFGEVSPFGSSRTRWEIEAYGEFSLEGCVELAWVMGFIRHHNGPLKSGGKHTGWVDAKTGEPVPEFEVKKRYEAQILEHTGVRLIEPELFQGYNPDKHLVLREIMVDHDLEAIEVSAEEAAQFKHQHGDKVHVFEIKETGSWSVQLLKGSTIMVPKALRGDRLVAGQVPTGWDPIRYGIPEDIVNQVDRVTLFVLVSTVEALVSSGITDPYEFYKYVHVSEVGNTSGSGMGGLVSLRHMYKDRLRDQPIQNDILQETFINTMPAWINLLLLSSSGPIKTPVGACATAVESVEIGVDTILSGKAKVVIAGGFDDFHEEGSVEFANMKATSNTLEEFARGRTPKEMSRPATTSRAGFMESHGSGIQVLMNAKLAVEMGVPIYGIVALTNTATDKEGRSVPAPGQGILTTARESSNAFTSPLLDSKYRAKQIQLARANLKGWIQDEYRFINQEVQEKKACGELNDETEAEFVKERSDFISKEAHRQESDFLKTWGNEFYKQDPSIAPLRGALAVFGLTVDDIGAASFHGTSTKANDKNESDVVDKQFKHLGRSKGNACPSIFQKYLTGHPKGAAAAWMMNGMLQVLQTGIIPGNRNADNIDIVMKKFEFVLYPSRSIHTDGVKAGLLKSFGFGQVGGEALVIHPDYLLGALSRDEYEVYSAKCAERQAKAYRYFHDSITGVADFVRVKHEAPYAPELESSVYLNPQARASFNSSNNSYSFKDASSRAIVPSTNSNLTKDILSKLSIDQEHGVGVDVELVSAIDINNLSFIESIFTPQEISYCQNHPDPQASFAGKWAAKEAALKAYASLTSKPFPSSLKQVEIVIGQSNAPKVVFHSEKVHSALSSKDIKVSISHSGAYAVALAFAN</sequence>
<keyword evidence="1" id="KW-0012">Acyltransferase</keyword>
<keyword evidence="2" id="KW-1185">Reference proteome</keyword>
<organism evidence="1 2">
    <name type="scientific">Entomophthora muscae</name>
    <dbReference type="NCBI Taxonomy" id="34485"/>
    <lineage>
        <taxon>Eukaryota</taxon>
        <taxon>Fungi</taxon>
        <taxon>Fungi incertae sedis</taxon>
        <taxon>Zoopagomycota</taxon>
        <taxon>Entomophthoromycotina</taxon>
        <taxon>Entomophthoromycetes</taxon>
        <taxon>Entomophthorales</taxon>
        <taxon>Entomophthoraceae</taxon>
        <taxon>Entomophthora</taxon>
    </lineage>
</organism>
<dbReference type="EMBL" id="QTSX02005177">
    <property type="protein sequence ID" value="KAJ9060503.1"/>
    <property type="molecule type" value="Genomic_DNA"/>
</dbReference>
<reference evidence="1" key="1">
    <citation type="submission" date="2022-04" db="EMBL/GenBank/DDBJ databases">
        <title>Genome of the entomopathogenic fungus Entomophthora muscae.</title>
        <authorList>
            <person name="Elya C."/>
            <person name="Lovett B.R."/>
            <person name="Lee E."/>
            <person name="Macias A.M."/>
            <person name="Hajek A.E."/>
            <person name="De Bivort B.L."/>
            <person name="Kasson M.T."/>
            <person name="De Fine Licht H.H."/>
            <person name="Stajich J.E."/>
        </authorList>
    </citation>
    <scope>NUCLEOTIDE SEQUENCE</scope>
    <source>
        <strain evidence="1">Berkeley</strain>
    </source>
</reference>
<evidence type="ECO:0000313" key="2">
    <source>
        <dbReference type="Proteomes" id="UP001165960"/>
    </source>
</evidence>
<proteinExistence type="predicted"/>
<dbReference type="Proteomes" id="UP001165960">
    <property type="component" value="Unassembled WGS sequence"/>
</dbReference>
<comment type="caution">
    <text evidence="1">The sequence shown here is derived from an EMBL/GenBank/DDBJ whole genome shotgun (WGS) entry which is preliminary data.</text>
</comment>
<name>A0ACC2SDW6_9FUNG</name>
<evidence type="ECO:0000313" key="1">
    <source>
        <dbReference type="EMBL" id="KAJ9060503.1"/>
    </source>
</evidence>
<accession>A0ACC2SDW6</accession>